<dbReference type="EMBL" id="BJVI01000015">
    <property type="protein sequence ID" value="GEL18082.1"/>
    <property type="molecule type" value="Genomic_DNA"/>
</dbReference>
<keyword evidence="3" id="KW-1185">Reference proteome</keyword>
<protein>
    <recommendedName>
        <fullName evidence="1">N,N-dimethylformamidase alpha subunit domain-containing protein</fullName>
    </recommendedName>
</protein>
<feature type="domain" description="N,N-dimethylformamidase alpha subunit" evidence="1">
    <location>
        <begin position="52"/>
        <end position="125"/>
    </location>
</feature>
<dbReference type="OrthoDB" id="4546553at2"/>
<sequence length="149" mass="17083">MFPIPTRDSEARARMIAEHRACIDDMKGVAGCSILRTERQGSAIEPHGGIHEQMDLAKVLVRMRAMQPGAHGGKYVVICTEVERQWRIGRLTGVRGRPPEFVNDTVYTDENEIQHDIFLLRLDQYPETDGMPEDFHEGWKRHDDNWAVT</sequence>
<dbReference type="Pfam" id="PF26354">
    <property type="entry name" value="DMF_alpha"/>
    <property type="match status" value="1"/>
</dbReference>
<proteinExistence type="predicted"/>
<dbReference type="RefSeq" id="WP_028930997.1">
    <property type="nucleotide sequence ID" value="NZ_AUII01000019.1"/>
</dbReference>
<organism evidence="2 3">
    <name type="scientific">Pseudonocardia asaccharolytica DSM 44247 = NBRC 16224</name>
    <dbReference type="NCBI Taxonomy" id="1123024"/>
    <lineage>
        <taxon>Bacteria</taxon>
        <taxon>Bacillati</taxon>
        <taxon>Actinomycetota</taxon>
        <taxon>Actinomycetes</taxon>
        <taxon>Pseudonocardiales</taxon>
        <taxon>Pseudonocardiaceae</taxon>
        <taxon>Pseudonocardia</taxon>
    </lineage>
</organism>
<gene>
    <name evidence="2" type="ORF">PA7_19190</name>
</gene>
<reference evidence="2 3" key="1">
    <citation type="submission" date="2019-07" db="EMBL/GenBank/DDBJ databases">
        <title>Whole genome shotgun sequence of Pseudonocardia asaccharolytica NBRC 16224.</title>
        <authorList>
            <person name="Hosoyama A."/>
            <person name="Uohara A."/>
            <person name="Ohji S."/>
            <person name="Ichikawa N."/>
        </authorList>
    </citation>
    <scope>NUCLEOTIDE SEQUENCE [LARGE SCALE GENOMIC DNA]</scope>
    <source>
        <strain evidence="2 3">NBRC 16224</strain>
    </source>
</reference>
<dbReference type="Proteomes" id="UP000321328">
    <property type="component" value="Unassembled WGS sequence"/>
</dbReference>
<evidence type="ECO:0000259" key="1">
    <source>
        <dbReference type="Pfam" id="PF26354"/>
    </source>
</evidence>
<dbReference type="InterPro" id="IPR058713">
    <property type="entry name" value="DMF_alpha_dom"/>
</dbReference>
<evidence type="ECO:0000313" key="3">
    <source>
        <dbReference type="Proteomes" id="UP000321328"/>
    </source>
</evidence>
<evidence type="ECO:0000313" key="2">
    <source>
        <dbReference type="EMBL" id="GEL18082.1"/>
    </source>
</evidence>
<comment type="caution">
    <text evidence="2">The sequence shown here is derived from an EMBL/GenBank/DDBJ whole genome shotgun (WGS) entry which is preliminary data.</text>
</comment>
<name>A0A511CZV7_9PSEU</name>
<dbReference type="STRING" id="1123024.GCA_000423625_03536"/>
<accession>A0A511CZV7</accession>
<dbReference type="AlphaFoldDB" id="A0A511CZV7"/>